<sequence length="237" mass="26200">MARERIRTTREDATGFEEGVAGVRKPTILKPFNKDALEAFNKRKKASAATSEPHPRLSGSLETAIPDASENLQLPADNTPVQPESVQQEPIMSATETAPKEALGSTAPVLATIVLPPRAKQNRGVKVDVRLRLLVRQVEPMRKIVERGIDPGDVLRAAYSRLPEIRIEPRYIPQVQEPSGPTQWNYRTSVAVKKEILQAIQDQVLNGAEAPRSSLIVGQIERAWFACVDDTIKELSK</sequence>
<proteinExistence type="predicted"/>
<accession>A0A1G9NHJ7</accession>
<gene>
    <name evidence="2" type="ORF">SAMN04487971_13020</name>
</gene>
<organism evidence="2 3">
    <name type="scientific">Paracoccus chinensis</name>
    <dbReference type="NCBI Taxonomy" id="525640"/>
    <lineage>
        <taxon>Bacteria</taxon>
        <taxon>Pseudomonadati</taxon>
        <taxon>Pseudomonadota</taxon>
        <taxon>Alphaproteobacteria</taxon>
        <taxon>Rhodobacterales</taxon>
        <taxon>Paracoccaceae</taxon>
        <taxon>Paracoccus</taxon>
    </lineage>
</organism>
<feature type="region of interest" description="Disordered" evidence="1">
    <location>
        <begin position="1"/>
        <end position="24"/>
    </location>
</feature>
<evidence type="ECO:0000313" key="2">
    <source>
        <dbReference type="EMBL" id="SDL85854.1"/>
    </source>
</evidence>
<dbReference type="AlphaFoldDB" id="A0A1G9NHJ7"/>
<evidence type="ECO:0000313" key="3">
    <source>
        <dbReference type="Proteomes" id="UP000199555"/>
    </source>
</evidence>
<evidence type="ECO:0000256" key="1">
    <source>
        <dbReference type="SAM" id="MobiDB-lite"/>
    </source>
</evidence>
<dbReference type="RefSeq" id="WP_139166789.1">
    <property type="nucleotide sequence ID" value="NZ_FNGE01000030.1"/>
</dbReference>
<feature type="region of interest" description="Disordered" evidence="1">
    <location>
        <begin position="42"/>
        <end position="61"/>
    </location>
</feature>
<dbReference type="EMBL" id="FNGE01000030">
    <property type="protein sequence ID" value="SDL85854.1"/>
    <property type="molecule type" value="Genomic_DNA"/>
</dbReference>
<dbReference type="OrthoDB" id="7862653at2"/>
<dbReference type="Proteomes" id="UP000199555">
    <property type="component" value="Unassembled WGS sequence"/>
</dbReference>
<name>A0A1G9NHJ7_9RHOB</name>
<reference evidence="3" key="1">
    <citation type="submission" date="2016-10" db="EMBL/GenBank/DDBJ databases">
        <authorList>
            <person name="Varghese N."/>
            <person name="Submissions S."/>
        </authorList>
    </citation>
    <scope>NUCLEOTIDE SEQUENCE [LARGE SCALE GENOMIC DNA]</scope>
    <source>
        <strain evidence="3">CGMCC 1.7655</strain>
    </source>
</reference>
<dbReference type="STRING" id="525640.SAMN04487971_13020"/>
<feature type="compositionally biased region" description="Basic and acidic residues" evidence="1">
    <location>
        <begin position="1"/>
        <end position="13"/>
    </location>
</feature>
<protein>
    <submittedName>
        <fullName evidence="2">Uncharacterized protein</fullName>
    </submittedName>
</protein>
<keyword evidence="3" id="KW-1185">Reference proteome</keyword>